<evidence type="ECO:0000256" key="1">
    <source>
        <dbReference type="SAM" id="MobiDB-lite"/>
    </source>
</evidence>
<dbReference type="AlphaFoldDB" id="A0A438HT19"/>
<feature type="region of interest" description="Disordered" evidence="1">
    <location>
        <begin position="307"/>
        <end position="346"/>
    </location>
</feature>
<gene>
    <name evidence="2" type="ORF">CK203_041143</name>
</gene>
<comment type="caution">
    <text evidence="2">The sequence shown here is derived from an EMBL/GenBank/DDBJ whole genome shotgun (WGS) entry which is preliminary data.</text>
</comment>
<protein>
    <submittedName>
        <fullName evidence="2">Uncharacterized protein</fullName>
    </submittedName>
</protein>
<name>A0A438HT19_VITVI</name>
<evidence type="ECO:0000313" key="2">
    <source>
        <dbReference type="EMBL" id="RVW87612.1"/>
    </source>
</evidence>
<dbReference type="Proteomes" id="UP000288805">
    <property type="component" value="Unassembled WGS sequence"/>
</dbReference>
<dbReference type="PANTHER" id="PTHR34427:SF5">
    <property type="entry name" value="DUF4283 DOMAIN-CONTAINING PROTEIN"/>
    <property type="match status" value="1"/>
</dbReference>
<evidence type="ECO:0000313" key="3">
    <source>
        <dbReference type="Proteomes" id="UP000288805"/>
    </source>
</evidence>
<feature type="compositionally biased region" description="Basic and acidic residues" evidence="1">
    <location>
        <begin position="313"/>
        <end position="330"/>
    </location>
</feature>
<reference evidence="2 3" key="1">
    <citation type="journal article" date="2018" name="PLoS Genet.">
        <title>Population sequencing reveals clonal diversity and ancestral inbreeding in the grapevine cultivar Chardonnay.</title>
        <authorList>
            <person name="Roach M.J."/>
            <person name="Johnson D.L."/>
            <person name="Bohlmann J."/>
            <person name="van Vuuren H.J."/>
            <person name="Jones S.J."/>
            <person name="Pretorius I.S."/>
            <person name="Schmidt S.A."/>
            <person name="Borneman A.R."/>
        </authorList>
    </citation>
    <scope>NUCLEOTIDE SEQUENCE [LARGE SCALE GENOMIC DNA]</scope>
    <source>
        <strain evidence="3">cv. Chardonnay</strain>
        <tissue evidence="2">Leaf</tissue>
    </source>
</reference>
<dbReference type="EMBL" id="QGNW01000182">
    <property type="protein sequence ID" value="RVW87612.1"/>
    <property type="molecule type" value="Genomic_DNA"/>
</dbReference>
<dbReference type="PANTHER" id="PTHR34427">
    <property type="entry name" value="DUF4283 DOMAIN PROTEIN"/>
    <property type="match status" value="1"/>
</dbReference>
<organism evidence="2 3">
    <name type="scientific">Vitis vinifera</name>
    <name type="common">Grape</name>
    <dbReference type="NCBI Taxonomy" id="29760"/>
    <lineage>
        <taxon>Eukaryota</taxon>
        <taxon>Viridiplantae</taxon>
        <taxon>Streptophyta</taxon>
        <taxon>Embryophyta</taxon>
        <taxon>Tracheophyta</taxon>
        <taxon>Spermatophyta</taxon>
        <taxon>Magnoliopsida</taxon>
        <taxon>eudicotyledons</taxon>
        <taxon>Gunneridae</taxon>
        <taxon>Pentapetalae</taxon>
        <taxon>rosids</taxon>
        <taxon>Vitales</taxon>
        <taxon>Vitaceae</taxon>
        <taxon>Viteae</taxon>
        <taxon>Vitis</taxon>
    </lineage>
</organism>
<accession>A0A438HT19</accession>
<sequence length="666" mass="74397">MVRTLKVSVERKTFLVRLEGEHGGNWCSITEHNRGFVYVLGFEKEETIQSGKGYPQSRGSSVPVFCKVVRDEGPRRGGLVPFGRWARAMVCECNADSVKWVEVGRAVARSLGKKGVATIVPFSGGKGLRRWLPKENSEVEGKFRGGWIELRGVPFHLWSEVHLKKIVEQWGKVTEIDWQTLKLFDLSKARIRIAMKDRSVLPALIEVIDGDWVFTISVAWSEMKRSGKAEQWVSRLGWLLNLTQGQVVEGGRRELDQRLGDGRRSYGRRDEAFSDEKGQAFEREAQSLPNFSPLNVAKMGCNLEGSLRLGQGEGEKKPSEKQVLSRREEAAVGGKGKGVSNDHDVQTRGSVKKEVKLVQRSCGLPYFLQAPIADKVLEVTASLFCSGNLWASSSRDEEVGHDLQMRKPFLKKTEKDSWAEWGPIFVVLQSRSCLLIQKSESPLSSFPTSSRLALPFLSPSATDLPSSIIQSQFPMENRVFSEIFSKKDNVGTLCQNYVGNPNHVVVGSKSTCSNQLPESFNPIKTKPNLPSEVPNLVTVSQGDVVDSPSGDFQIEGLSPKKMAKVHEVLSSLDIKVLENERGIVLNNSESIIEEILLYFEKLYSSPTGESWRVEGLDWSPISEESASRLDSPFTKEEIYKAIFQLDRDKLRVLMALPLQCFKTAGM</sequence>
<proteinExistence type="predicted"/>